<feature type="domain" description="AMP-dependent synthetase/ligase" evidence="5">
    <location>
        <begin position="32"/>
        <end position="347"/>
    </location>
</feature>
<keyword evidence="4" id="KW-0067">ATP-binding</keyword>
<accession>A0A1G5CSG4</accession>
<dbReference type="GO" id="GO:0005324">
    <property type="term" value="F:long-chain fatty acid transmembrane transporter activity"/>
    <property type="evidence" value="ECO:0007669"/>
    <property type="project" value="TreeGrafter"/>
</dbReference>
<dbReference type="AlphaFoldDB" id="A0A1G5CSG4"/>
<dbReference type="Gene3D" id="3.30.300.30">
    <property type="match status" value="1"/>
</dbReference>
<dbReference type="InterPro" id="IPR045851">
    <property type="entry name" value="AMP-bd_C_sf"/>
</dbReference>
<dbReference type="PROSITE" id="PS00455">
    <property type="entry name" value="AMP_BINDING"/>
    <property type="match status" value="1"/>
</dbReference>
<dbReference type="SUPFAM" id="SSF56801">
    <property type="entry name" value="Acetyl-CoA synthetase-like"/>
    <property type="match status" value="1"/>
</dbReference>
<dbReference type="PANTHER" id="PTHR43107:SF15">
    <property type="entry name" value="FATTY ACID TRANSPORT PROTEIN 3, ISOFORM A"/>
    <property type="match status" value="1"/>
</dbReference>
<dbReference type="GO" id="GO:0004467">
    <property type="term" value="F:long-chain fatty acid-CoA ligase activity"/>
    <property type="evidence" value="ECO:0007669"/>
    <property type="project" value="TreeGrafter"/>
</dbReference>
<keyword evidence="2" id="KW-0436">Ligase</keyword>
<dbReference type="PANTHER" id="PTHR43107">
    <property type="entry name" value="LONG-CHAIN FATTY ACID TRANSPORT PROTEIN"/>
    <property type="match status" value="1"/>
</dbReference>
<dbReference type="EMBL" id="FMUX01000003">
    <property type="protein sequence ID" value="SCY05405.1"/>
    <property type="molecule type" value="Genomic_DNA"/>
</dbReference>
<protein>
    <submittedName>
        <fullName evidence="6">Fatty-acyl-CoA synthase/citronellyl-CoA synthetase</fullName>
    </submittedName>
</protein>
<evidence type="ECO:0000256" key="1">
    <source>
        <dbReference type="ARBA" id="ARBA00006432"/>
    </source>
</evidence>
<dbReference type="Pfam" id="PF00501">
    <property type="entry name" value="AMP-binding"/>
    <property type="match status" value="1"/>
</dbReference>
<sequence length="592" mass="65328">MSQVKQCVSMVKGALGPFFLSPSSRKNVGIVLERQAAKRPSQALIRFEDREVTYLQANELANRYARLFLSRGFAKGDTVALLMGNRPEYLIIHAGLAKIGVVPALVNTNIRGRVLAHALNIVEARAVIVGLELAEAYDAVAAEVNVPGPVFVEKEGLAAPTPSGMEDLAPLIADQPDTNPVPPEPVVAADTLEYIYTSGTTGMPKATVLTHRKWFQMGYAAGGFAMNVIPGDVQYLCLPLYHNSGVNIAWPHSLMWGGTVALARKFSAGRFWDDVRRFKASHFIYVGELCRYLYNQPPRPDDKDNPLRVILGNGMRAEYWEAFQERFGIEKVLEVYGATEGVGGLMNRKGVPGMIGQLSLAGIVRMGELARCDVETGEIHRDARGFAQKCAVGETGMFLPKISRINQFSGYKNNKAATSEKILSDVFVPGDRYFLSGDLMQLHDKDYVSFVDRLGDTFKWKGEVVSTNEVGDLLFRFGDIEDANVYGVEVKGSEGRAGMAALTLLPGREIDLAALGAYVAEHLPVYARPWFLRIREQCDVSVSFKQQKVTLRKEGFDPGQIDDPLYFYHPGQGYLPLTRALYDDIQGGEVRF</sequence>
<dbReference type="OrthoDB" id="5483897at2"/>
<evidence type="ECO:0000259" key="5">
    <source>
        <dbReference type="Pfam" id="PF00501"/>
    </source>
</evidence>
<comment type="similarity">
    <text evidence="1">Belongs to the ATP-dependent AMP-binding enzyme family.</text>
</comment>
<evidence type="ECO:0000256" key="4">
    <source>
        <dbReference type="ARBA" id="ARBA00022840"/>
    </source>
</evidence>
<name>A0A1G5CSG4_9BACT</name>
<gene>
    <name evidence="6" type="ORF">SAMN05216233_103186</name>
</gene>
<evidence type="ECO:0000313" key="6">
    <source>
        <dbReference type="EMBL" id="SCY05405.1"/>
    </source>
</evidence>
<dbReference type="NCBIfam" id="NF006134">
    <property type="entry name" value="PRK08279.1"/>
    <property type="match status" value="1"/>
</dbReference>
<dbReference type="GO" id="GO:0044539">
    <property type="term" value="P:long-chain fatty acid import into cell"/>
    <property type="evidence" value="ECO:0007669"/>
    <property type="project" value="TreeGrafter"/>
</dbReference>
<organism evidence="6 7">
    <name type="scientific">Desulfoluna spongiiphila</name>
    <dbReference type="NCBI Taxonomy" id="419481"/>
    <lineage>
        <taxon>Bacteria</taxon>
        <taxon>Pseudomonadati</taxon>
        <taxon>Thermodesulfobacteriota</taxon>
        <taxon>Desulfobacteria</taxon>
        <taxon>Desulfobacterales</taxon>
        <taxon>Desulfolunaceae</taxon>
        <taxon>Desulfoluna</taxon>
    </lineage>
</organism>
<evidence type="ECO:0000256" key="3">
    <source>
        <dbReference type="ARBA" id="ARBA00022741"/>
    </source>
</evidence>
<evidence type="ECO:0000256" key="2">
    <source>
        <dbReference type="ARBA" id="ARBA00022598"/>
    </source>
</evidence>
<dbReference type="Gene3D" id="3.40.50.12780">
    <property type="entry name" value="N-terminal domain of ligase-like"/>
    <property type="match status" value="1"/>
</dbReference>
<proteinExistence type="inferred from homology"/>
<dbReference type="Proteomes" id="UP000198870">
    <property type="component" value="Unassembled WGS sequence"/>
</dbReference>
<keyword evidence="7" id="KW-1185">Reference proteome</keyword>
<dbReference type="GO" id="GO:0005886">
    <property type="term" value="C:plasma membrane"/>
    <property type="evidence" value="ECO:0007669"/>
    <property type="project" value="TreeGrafter"/>
</dbReference>
<dbReference type="GO" id="GO:0005524">
    <property type="term" value="F:ATP binding"/>
    <property type="evidence" value="ECO:0007669"/>
    <property type="project" value="UniProtKB-KW"/>
</dbReference>
<dbReference type="RefSeq" id="WP_092209377.1">
    <property type="nucleotide sequence ID" value="NZ_FMUX01000003.1"/>
</dbReference>
<dbReference type="InterPro" id="IPR042099">
    <property type="entry name" value="ANL_N_sf"/>
</dbReference>
<dbReference type="InterPro" id="IPR020845">
    <property type="entry name" value="AMP-binding_CS"/>
</dbReference>
<evidence type="ECO:0000313" key="7">
    <source>
        <dbReference type="Proteomes" id="UP000198870"/>
    </source>
</evidence>
<reference evidence="6 7" key="1">
    <citation type="submission" date="2016-10" db="EMBL/GenBank/DDBJ databases">
        <authorList>
            <person name="de Groot N.N."/>
        </authorList>
    </citation>
    <scope>NUCLEOTIDE SEQUENCE [LARGE SCALE GENOMIC DNA]</scope>
    <source>
        <strain evidence="6 7">AA1</strain>
    </source>
</reference>
<dbReference type="InterPro" id="IPR000873">
    <property type="entry name" value="AMP-dep_synth/lig_dom"/>
</dbReference>
<dbReference type="STRING" id="419481.SAMN05216233_103186"/>
<keyword evidence="3" id="KW-0547">Nucleotide-binding</keyword>